<evidence type="ECO:0000313" key="2">
    <source>
        <dbReference type="EMBL" id="GIF88794.1"/>
    </source>
</evidence>
<feature type="transmembrane region" description="Helical" evidence="1">
    <location>
        <begin position="20"/>
        <end position="39"/>
    </location>
</feature>
<comment type="caution">
    <text evidence="2">The sequence shown here is derived from an EMBL/GenBank/DDBJ whole genome shotgun (WGS) entry which is preliminary data.</text>
</comment>
<feature type="transmembrane region" description="Helical" evidence="1">
    <location>
        <begin position="45"/>
        <end position="64"/>
    </location>
</feature>
<accession>A0A8J3K5E8</accession>
<reference evidence="2 3" key="1">
    <citation type="submission" date="2021-01" db="EMBL/GenBank/DDBJ databases">
        <title>Whole genome shotgun sequence of Catellatospora chokoriensis NBRC 107358.</title>
        <authorList>
            <person name="Komaki H."/>
            <person name="Tamura T."/>
        </authorList>
    </citation>
    <scope>NUCLEOTIDE SEQUENCE [LARGE SCALE GENOMIC DNA]</scope>
    <source>
        <strain evidence="2 3">NBRC 107358</strain>
    </source>
</reference>
<keyword evidence="1" id="KW-0812">Transmembrane</keyword>
<feature type="transmembrane region" description="Helical" evidence="1">
    <location>
        <begin position="71"/>
        <end position="92"/>
    </location>
</feature>
<dbReference type="EMBL" id="BONG01000010">
    <property type="protein sequence ID" value="GIF88794.1"/>
    <property type="molecule type" value="Genomic_DNA"/>
</dbReference>
<dbReference type="RefSeq" id="WP_191838437.1">
    <property type="nucleotide sequence ID" value="NZ_BAAALB010000005.1"/>
</dbReference>
<dbReference type="Proteomes" id="UP000619293">
    <property type="component" value="Unassembled WGS sequence"/>
</dbReference>
<evidence type="ECO:0000256" key="1">
    <source>
        <dbReference type="SAM" id="Phobius"/>
    </source>
</evidence>
<name>A0A8J3K5E8_9ACTN</name>
<sequence>MTQLRTRPTLREPHPVRPWAVVAGALAAGVWLLSFGMFGVTLGGYVGWTVLAGLLAWAAALALTRYGDRGVAAGVAAATGVAWAAAALSVIAEWIRRGAWPL</sequence>
<evidence type="ECO:0000313" key="3">
    <source>
        <dbReference type="Proteomes" id="UP000619293"/>
    </source>
</evidence>
<organism evidence="2 3">
    <name type="scientific">Catellatospora chokoriensis</name>
    <dbReference type="NCBI Taxonomy" id="310353"/>
    <lineage>
        <taxon>Bacteria</taxon>
        <taxon>Bacillati</taxon>
        <taxon>Actinomycetota</taxon>
        <taxon>Actinomycetes</taxon>
        <taxon>Micromonosporales</taxon>
        <taxon>Micromonosporaceae</taxon>
        <taxon>Catellatospora</taxon>
    </lineage>
</organism>
<dbReference type="AlphaFoldDB" id="A0A8J3K5E8"/>
<keyword evidence="1" id="KW-0472">Membrane</keyword>
<gene>
    <name evidence="2" type="ORF">Cch02nite_22380</name>
</gene>
<proteinExistence type="predicted"/>
<keyword evidence="1" id="KW-1133">Transmembrane helix</keyword>
<protein>
    <submittedName>
        <fullName evidence="2">Uncharacterized protein</fullName>
    </submittedName>
</protein>
<keyword evidence="3" id="KW-1185">Reference proteome</keyword>